<feature type="non-terminal residue" evidence="3">
    <location>
        <position position="248"/>
    </location>
</feature>
<reference evidence="4" key="1">
    <citation type="submission" date="2016-05" db="EMBL/GenBank/DDBJ databases">
        <title>Comparative genomics of biotechnologically important yeasts.</title>
        <authorList>
            <consortium name="DOE Joint Genome Institute"/>
            <person name="Riley R."/>
            <person name="Haridas S."/>
            <person name="Wolfe K.H."/>
            <person name="Lopes M.R."/>
            <person name="Hittinger C.T."/>
            <person name="Goker M."/>
            <person name="Salamov A."/>
            <person name="Wisecaver J."/>
            <person name="Long T.M."/>
            <person name="Aerts A.L."/>
            <person name="Barry K."/>
            <person name="Choi C."/>
            <person name="Clum A."/>
            <person name="Coughlan A.Y."/>
            <person name="Deshpande S."/>
            <person name="Douglass A.P."/>
            <person name="Hanson S.J."/>
            <person name="Klenk H.-P."/>
            <person name="Labutti K."/>
            <person name="Lapidus A."/>
            <person name="Lindquist E."/>
            <person name="Lipzen A."/>
            <person name="Meier-Kolthoff J.P."/>
            <person name="Ohm R.A."/>
            <person name="Otillar R.P."/>
            <person name="Pangilinan J."/>
            <person name="Peng Y."/>
            <person name="Rokas A."/>
            <person name="Rosa C.A."/>
            <person name="Scheuner C."/>
            <person name="Sibirny A.A."/>
            <person name="Slot J.C."/>
            <person name="Stielow J.B."/>
            <person name="Sun H."/>
            <person name="Kurtzman C.P."/>
            <person name="Blackwell M."/>
            <person name="Grigoriev I.V."/>
            <person name="Jeffries T.W."/>
        </authorList>
    </citation>
    <scope>NUCLEOTIDE SEQUENCE [LARGE SCALE GENOMIC DNA]</scope>
    <source>
        <strain evidence="4">NRRL Y-17324</strain>
    </source>
</reference>
<feature type="region of interest" description="Disordered" evidence="1">
    <location>
        <begin position="228"/>
        <end position="248"/>
    </location>
</feature>
<dbReference type="GeneID" id="30982811"/>
<keyword evidence="4" id="KW-1185">Reference proteome</keyword>
<feature type="region of interest" description="Disordered" evidence="1">
    <location>
        <begin position="1"/>
        <end position="31"/>
    </location>
</feature>
<dbReference type="GO" id="GO:0006281">
    <property type="term" value="P:DNA repair"/>
    <property type="evidence" value="ECO:0007669"/>
    <property type="project" value="TreeGrafter"/>
</dbReference>
<accession>A0A1E4SFY8</accession>
<dbReference type="PANTHER" id="PTHR46622">
    <property type="entry name" value="DNA-DEPENDENT METALLOPROTEASE WSS1"/>
    <property type="match status" value="1"/>
</dbReference>
<dbReference type="EMBL" id="KV453913">
    <property type="protein sequence ID" value="ODV78428.1"/>
    <property type="molecule type" value="Genomic_DNA"/>
</dbReference>
<dbReference type="RefSeq" id="XP_020063550.1">
    <property type="nucleotide sequence ID" value="XM_020208674.1"/>
</dbReference>
<dbReference type="Pfam" id="PF08325">
    <property type="entry name" value="WLM"/>
    <property type="match status" value="1"/>
</dbReference>
<dbReference type="AlphaFoldDB" id="A0A1E4SFY8"/>
<dbReference type="GO" id="GO:0005634">
    <property type="term" value="C:nucleus"/>
    <property type="evidence" value="ECO:0007669"/>
    <property type="project" value="TreeGrafter"/>
</dbReference>
<feature type="domain" description="WLM" evidence="2">
    <location>
        <begin position="20"/>
        <end position="221"/>
    </location>
</feature>
<evidence type="ECO:0000259" key="2">
    <source>
        <dbReference type="PROSITE" id="PS51397"/>
    </source>
</evidence>
<gene>
    <name evidence="3" type="ORF">CANTADRAFT_36319</name>
</gene>
<dbReference type="InterPro" id="IPR013536">
    <property type="entry name" value="WLM_dom"/>
</dbReference>
<dbReference type="PROSITE" id="PS51397">
    <property type="entry name" value="WLM"/>
    <property type="match status" value="1"/>
</dbReference>
<evidence type="ECO:0000313" key="4">
    <source>
        <dbReference type="Proteomes" id="UP000094285"/>
    </source>
</evidence>
<dbReference type="GO" id="GO:0008237">
    <property type="term" value="F:metallopeptidase activity"/>
    <property type="evidence" value="ECO:0007669"/>
    <property type="project" value="TreeGrafter"/>
</dbReference>
<dbReference type="Proteomes" id="UP000094285">
    <property type="component" value="Unassembled WGS sequence"/>
</dbReference>
<organism evidence="3 4">
    <name type="scientific">Suhomyces tanzawaensis NRRL Y-17324</name>
    <dbReference type="NCBI Taxonomy" id="984487"/>
    <lineage>
        <taxon>Eukaryota</taxon>
        <taxon>Fungi</taxon>
        <taxon>Dikarya</taxon>
        <taxon>Ascomycota</taxon>
        <taxon>Saccharomycotina</taxon>
        <taxon>Pichiomycetes</taxon>
        <taxon>Debaryomycetaceae</taxon>
        <taxon>Suhomyces</taxon>
    </lineage>
</organism>
<evidence type="ECO:0000256" key="1">
    <source>
        <dbReference type="SAM" id="MobiDB-lite"/>
    </source>
</evidence>
<evidence type="ECO:0000313" key="3">
    <source>
        <dbReference type="EMBL" id="ODV78428.1"/>
    </source>
</evidence>
<dbReference type="InterPro" id="IPR053000">
    <property type="entry name" value="WSS1-like_metalloprotease"/>
</dbReference>
<dbReference type="PANTHER" id="PTHR46622:SF1">
    <property type="entry name" value="DNA-DEPENDENT METALLOPROTEASE WSS1"/>
    <property type="match status" value="1"/>
</dbReference>
<dbReference type="OrthoDB" id="49605at2759"/>
<name>A0A1E4SFY8_9ASCO</name>
<dbReference type="STRING" id="984487.A0A1E4SFY8"/>
<protein>
    <submittedName>
        <fullName evidence="3">WLM-domain-containing protein</fullName>
    </submittedName>
</protein>
<proteinExistence type="predicted"/>
<sequence length="248" mass="28414">MVRPANTSKESRRKKNPPQPEKPSPVSSISRIGSLKRYPDKDYANSLLHQVAKLVAPIIHENNFKVGNLCEMFPKNPNLLGLNVNRGQKILIRLRYHSNDRLFYPLGDIIGTFLHELTHNLYGAHDEKFYKFLDGLKTRFEEIQSGQTTTSGYRCEEEKLGSGYNPSGGYVSVKEKRIKELSKLKYKAEVRKLGGDGRISKTTDPRKLREAMLQAAERRLKDNKWCHSNSEVTEAEPSREELDIEEVE</sequence>